<dbReference type="InterPro" id="IPR036429">
    <property type="entry name" value="SpoA-like_sf"/>
</dbReference>
<dbReference type="Proteomes" id="UP001171606">
    <property type="component" value="Unassembled WGS sequence"/>
</dbReference>
<name>A0ABT8PHU5_9BURK</name>
<reference evidence="7" key="1">
    <citation type="submission" date="2023-07" db="EMBL/GenBank/DDBJ databases">
        <title>A collection of bacterial strains from the Burkholderia cepacia Research Laboratory and Repository.</title>
        <authorList>
            <person name="Lipuma J."/>
            <person name="Spilker T."/>
            <person name="Caverly L."/>
        </authorList>
    </citation>
    <scope>NUCLEOTIDE SEQUENCE</scope>
    <source>
        <strain evidence="7">AU42020</strain>
    </source>
</reference>
<dbReference type="InterPro" id="IPR013385">
    <property type="entry name" value="T3SS_SpaO/YscQ/SpaO"/>
</dbReference>
<dbReference type="RefSeq" id="WP_301756803.1">
    <property type="nucleotide sequence ID" value="NZ_JAUJSQ010000011.1"/>
</dbReference>
<accession>A0ABT8PHU5</accession>
<dbReference type="NCBIfam" id="TIGR02551">
    <property type="entry name" value="SpaO_YscQ"/>
    <property type="match status" value="1"/>
</dbReference>
<evidence type="ECO:0000256" key="2">
    <source>
        <dbReference type="ARBA" id="ARBA00021925"/>
    </source>
</evidence>
<evidence type="ECO:0000256" key="3">
    <source>
        <dbReference type="ARBA" id="ARBA00023026"/>
    </source>
</evidence>
<dbReference type="PRINTS" id="PR01339">
    <property type="entry name" value="TYPE3OMOPROT"/>
</dbReference>
<dbReference type="Pfam" id="PF26304">
    <property type="entry name" value="FliMN_C_rel"/>
    <property type="match status" value="1"/>
</dbReference>
<evidence type="ECO:0000259" key="4">
    <source>
        <dbReference type="Pfam" id="PF01052"/>
    </source>
</evidence>
<comment type="similarity">
    <text evidence="1">Belongs to the FliN/MopA/SpaO family.</text>
</comment>
<feature type="domain" description="SpaO FliM/N C-terminal related" evidence="6">
    <location>
        <begin position="156"/>
        <end position="213"/>
    </location>
</feature>
<keyword evidence="8" id="KW-1185">Reference proteome</keyword>
<evidence type="ECO:0000256" key="1">
    <source>
        <dbReference type="ARBA" id="ARBA00009226"/>
    </source>
</evidence>
<evidence type="ECO:0000259" key="5">
    <source>
        <dbReference type="Pfam" id="PF26294"/>
    </source>
</evidence>
<dbReference type="EMBL" id="JAUJSQ010000011">
    <property type="protein sequence ID" value="MDN7934719.1"/>
    <property type="molecule type" value="Genomic_DNA"/>
</dbReference>
<evidence type="ECO:0000313" key="8">
    <source>
        <dbReference type="Proteomes" id="UP001171606"/>
    </source>
</evidence>
<dbReference type="InterPro" id="IPR003283">
    <property type="entry name" value="T3SS_OMP_SpaO"/>
</dbReference>
<proteinExistence type="inferred from homology"/>
<organism evidence="7 8">
    <name type="scientific">Burkholderia metallica</name>
    <dbReference type="NCBI Taxonomy" id="488729"/>
    <lineage>
        <taxon>Bacteria</taxon>
        <taxon>Pseudomonadati</taxon>
        <taxon>Pseudomonadota</taxon>
        <taxon>Betaproteobacteria</taxon>
        <taxon>Burkholderiales</taxon>
        <taxon>Burkholderiaceae</taxon>
        <taxon>Burkholderia</taxon>
        <taxon>Burkholderia cepacia complex</taxon>
    </lineage>
</organism>
<keyword evidence="3" id="KW-0843">Virulence</keyword>
<dbReference type="InterPro" id="IPR058805">
    <property type="entry name" value="SpaO_FliMN_C_rel"/>
</dbReference>
<dbReference type="Pfam" id="PF26294">
    <property type="entry name" value="SpaO_N"/>
    <property type="match status" value="1"/>
</dbReference>
<feature type="domain" description="Flagellar motor switch protein FliN-like C-terminal" evidence="4">
    <location>
        <begin position="236"/>
        <end position="304"/>
    </location>
</feature>
<dbReference type="Pfam" id="PF01052">
    <property type="entry name" value="FliMN_C"/>
    <property type="match status" value="1"/>
</dbReference>
<dbReference type="SUPFAM" id="SSF101801">
    <property type="entry name" value="Surface presentation of antigens (SPOA)"/>
    <property type="match status" value="1"/>
</dbReference>
<comment type="caution">
    <text evidence="7">The sequence shown here is derived from an EMBL/GenBank/DDBJ whole genome shotgun (WGS) entry which is preliminary data.</text>
</comment>
<feature type="domain" description="SpaO N-terminal" evidence="5">
    <location>
        <begin position="6"/>
        <end position="140"/>
    </location>
</feature>
<protein>
    <recommendedName>
        <fullName evidence="2">Surface presentation of antigens protein SpaO</fullName>
    </recommendedName>
</protein>
<gene>
    <name evidence="7" type="primary">sctQ</name>
    <name evidence="7" type="ORF">QZM52_25920</name>
</gene>
<evidence type="ECO:0000259" key="6">
    <source>
        <dbReference type="Pfam" id="PF26304"/>
    </source>
</evidence>
<dbReference type="InterPro" id="IPR001543">
    <property type="entry name" value="FliN-like_C"/>
</dbReference>
<dbReference type="InterPro" id="IPR058804">
    <property type="entry name" value="SpaO_N"/>
</dbReference>
<evidence type="ECO:0000313" key="7">
    <source>
        <dbReference type="EMBL" id="MDN7934719.1"/>
    </source>
</evidence>
<dbReference type="Gene3D" id="2.30.330.10">
    <property type="entry name" value="SpoA-like"/>
    <property type="match status" value="1"/>
</dbReference>
<sequence length="311" mass="34183">MRLSCIRRATRDELSARQLLAAWTRRDVTWRREPPPAGDKFAIVDAYCDTRHWSGYVDLDAWLERSAPHIAALARQGRHATAHAMRMFNACERPIEVPESLRELSYHRITARLPAEREASPSSAVAVDVPHGPLWLTALPAATPGDASSLSEWARALPVLLEFRLGTSRLRRSLLQSVQPGDVLLVAEPRHAVCVEGRVLGAFRIDEEGLHIMNTGHDQHQDLQAPLGEAAPPIDVSDLPIRIDVVLHRCAMSVSDVDAFGQGTFLPLAPDAQRRVEITSGGAVLAVGELVELDGRLGVEIHHVARGRRDG</sequence>